<comment type="cofactor">
    <cofactor evidence="5">
        <name>[4Fe-4S] cluster</name>
        <dbReference type="ChEBI" id="CHEBI:49883"/>
    </cofactor>
    <text evidence="5">Binds 1 [4Fe-4S] cluster.</text>
</comment>
<name>A0A4S4ETJ7_CAMSN</name>
<keyword evidence="5" id="KW-0813">Transport</keyword>
<comment type="caution">
    <text evidence="8">The sequence shown here is derived from an EMBL/GenBank/DDBJ whole genome shotgun (WGS) entry which is preliminary data.</text>
</comment>
<dbReference type="Gene3D" id="3.30.9.90">
    <property type="match status" value="1"/>
</dbReference>
<evidence type="ECO:0000256" key="3">
    <source>
        <dbReference type="ARBA" id="ARBA00022827"/>
    </source>
</evidence>
<dbReference type="STRING" id="542762.A0A4S4ETJ7"/>
<comment type="function">
    <text evidence="5">Accepts electrons from ETF and reduces ubiquinone.</text>
</comment>
<keyword evidence="5" id="KW-0830">Ubiquinone</keyword>
<gene>
    <name evidence="8" type="ORF">TEA_028765</name>
</gene>
<dbReference type="PANTHER" id="PTHR10617:SF107">
    <property type="entry name" value="ELECTRON TRANSFER FLAVOPROTEIN-UBIQUINONE OXIDOREDUCTASE, MITOCHONDRIAL"/>
    <property type="match status" value="1"/>
</dbReference>
<proteinExistence type="predicted"/>
<evidence type="ECO:0000313" key="9">
    <source>
        <dbReference type="Proteomes" id="UP000306102"/>
    </source>
</evidence>
<feature type="compositionally biased region" description="Basic and acidic residues" evidence="6">
    <location>
        <begin position="117"/>
        <end position="126"/>
    </location>
</feature>
<evidence type="ECO:0000256" key="6">
    <source>
        <dbReference type="SAM" id="MobiDB-lite"/>
    </source>
</evidence>
<evidence type="ECO:0000256" key="5">
    <source>
        <dbReference type="RuleBase" id="RU366068"/>
    </source>
</evidence>
<evidence type="ECO:0000256" key="4">
    <source>
        <dbReference type="ARBA" id="ARBA00023002"/>
    </source>
</evidence>
<feature type="region of interest" description="Disordered" evidence="6">
    <location>
        <begin position="117"/>
        <end position="138"/>
    </location>
</feature>
<dbReference type="GO" id="GO:0004174">
    <property type="term" value="F:electron-transferring-flavoprotein dehydrogenase activity"/>
    <property type="evidence" value="ECO:0007669"/>
    <property type="project" value="UniProtKB-UniRule"/>
</dbReference>
<dbReference type="SUPFAM" id="SSF54373">
    <property type="entry name" value="FAD-linked reductases, C-terminal domain"/>
    <property type="match status" value="1"/>
</dbReference>
<dbReference type="GO" id="GO:0005743">
    <property type="term" value="C:mitochondrial inner membrane"/>
    <property type="evidence" value="ECO:0007669"/>
    <property type="project" value="TreeGrafter"/>
</dbReference>
<keyword evidence="5" id="KW-0408">Iron</keyword>
<comment type="cofactor">
    <cofactor evidence="1 5">
        <name>FAD</name>
        <dbReference type="ChEBI" id="CHEBI:57692"/>
    </cofactor>
</comment>
<keyword evidence="5" id="KW-0411">Iron-sulfur</keyword>
<evidence type="ECO:0000256" key="1">
    <source>
        <dbReference type="ARBA" id="ARBA00001974"/>
    </source>
</evidence>
<evidence type="ECO:0000313" key="8">
    <source>
        <dbReference type="EMBL" id="THG20210.1"/>
    </source>
</evidence>
<keyword evidence="4 5" id="KW-0560">Oxidoreductase</keyword>
<keyword evidence="5" id="KW-0249">Electron transport</keyword>
<dbReference type="GO" id="GO:0051539">
    <property type="term" value="F:4 iron, 4 sulfur cluster binding"/>
    <property type="evidence" value="ECO:0007669"/>
    <property type="project" value="UniProtKB-UniRule"/>
</dbReference>
<reference evidence="8 9" key="1">
    <citation type="journal article" date="2018" name="Proc. Natl. Acad. Sci. U.S.A.">
        <title>Draft genome sequence of Camellia sinensis var. sinensis provides insights into the evolution of the tea genome and tea quality.</title>
        <authorList>
            <person name="Wei C."/>
            <person name="Yang H."/>
            <person name="Wang S."/>
            <person name="Zhao J."/>
            <person name="Liu C."/>
            <person name="Gao L."/>
            <person name="Xia E."/>
            <person name="Lu Y."/>
            <person name="Tai Y."/>
            <person name="She G."/>
            <person name="Sun J."/>
            <person name="Cao H."/>
            <person name="Tong W."/>
            <person name="Gao Q."/>
            <person name="Li Y."/>
            <person name="Deng W."/>
            <person name="Jiang X."/>
            <person name="Wang W."/>
            <person name="Chen Q."/>
            <person name="Zhang S."/>
            <person name="Li H."/>
            <person name="Wu J."/>
            <person name="Wang P."/>
            <person name="Li P."/>
            <person name="Shi C."/>
            <person name="Zheng F."/>
            <person name="Jian J."/>
            <person name="Huang B."/>
            <person name="Shan D."/>
            <person name="Shi M."/>
            <person name="Fang C."/>
            <person name="Yue Y."/>
            <person name="Li F."/>
            <person name="Li D."/>
            <person name="Wei S."/>
            <person name="Han B."/>
            <person name="Jiang C."/>
            <person name="Yin Y."/>
            <person name="Xia T."/>
            <person name="Zhang Z."/>
            <person name="Bennetzen J.L."/>
            <person name="Zhao S."/>
            <person name="Wan X."/>
        </authorList>
    </citation>
    <scope>NUCLEOTIDE SEQUENCE [LARGE SCALE GENOMIC DNA]</scope>
    <source>
        <strain evidence="9">cv. Shuchazao</strain>
        <tissue evidence="8">Leaf</tissue>
    </source>
</reference>
<evidence type="ECO:0000259" key="7">
    <source>
        <dbReference type="Pfam" id="PF21162"/>
    </source>
</evidence>
<keyword evidence="5" id="KW-0479">Metal-binding</keyword>
<organism evidence="8 9">
    <name type="scientific">Camellia sinensis var. sinensis</name>
    <name type="common">China tea</name>
    <dbReference type="NCBI Taxonomy" id="542762"/>
    <lineage>
        <taxon>Eukaryota</taxon>
        <taxon>Viridiplantae</taxon>
        <taxon>Streptophyta</taxon>
        <taxon>Embryophyta</taxon>
        <taxon>Tracheophyta</taxon>
        <taxon>Spermatophyta</taxon>
        <taxon>Magnoliopsida</taxon>
        <taxon>eudicotyledons</taxon>
        <taxon>Gunneridae</taxon>
        <taxon>Pentapetalae</taxon>
        <taxon>asterids</taxon>
        <taxon>Ericales</taxon>
        <taxon>Theaceae</taxon>
        <taxon>Camellia</taxon>
    </lineage>
</organism>
<dbReference type="PANTHER" id="PTHR10617">
    <property type="entry name" value="ELECTRON TRANSFER FLAVOPROTEIN-UBIQUINONE OXIDOREDUCTASE"/>
    <property type="match status" value="1"/>
</dbReference>
<dbReference type="Proteomes" id="UP000306102">
    <property type="component" value="Unassembled WGS sequence"/>
</dbReference>
<comment type="catalytic activity">
    <reaction evidence="5">
        <text>a ubiquinone + reduced [electron-transfer flavoprotein] = a ubiquinol + oxidized [electron-transfer flavoprotein] + H(+)</text>
        <dbReference type="Rhea" id="RHEA:24052"/>
        <dbReference type="Rhea" id="RHEA-COMP:9565"/>
        <dbReference type="Rhea" id="RHEA-COMP:9566"/>
        <dbReference type="Rhea" id="RHEA-COMP:10685"/>
        <dbReference type="Rhea" id="RHEA-COMP:10686"/>
        <dbReference type="ChEBI" id="CHEBI:15378"/>
        <dbReference type="ChEBI" id="CHEBI:16389"/>
        <dbReference type="ChEBI" id="CHEBI:17976"/>
        <dbReference type="ChEBI" id="CHEBI:57692"/>
        <dbReference type="ChEBI" id="CHEBI:58307"/>
        <dbReference type="EC" id="1.5.5.1"/>
    </reaction>
</comment>
<keyword evidence="2 5" id="KW-0285">Flavoprotein</keyword>
<accession>A0A4S4ETJ7</accession>
<evidence type="ECO:0000256" key="2">
    <source>
        <dbReference type="ARBA" id="ARBA00022630"/>
    </source>
</evidence>
<dbReference type="EC" id="1.5.5.1" evidence="5"/>
<dbReference type="Pfam" id="PF21162">
    <property type="entry name" value="ETFQO_UQ-bd"/>
    <property type="match status" value="1"/>
</dbReference>
<sequence length="302" mass="34374">MSLVRQVRNFRSTKGLARVQVLQSRPGTCAWSTPSLTGHVTRGIAEFGASFQSFCVSHVGRQRNNVAHHLARIASADYPLQVWLEEVLLPEIRSGDCWGMGSVGLMHAWFTQSRTDRTQSLEKERQAGSQIRTARREESEEKVLRKRGYYKIHSTDTTIKDKKKIMKKYNLREKVQGQHQTYALGIKEVWEIDSSKHEPGHVLHTLGWPLDNKTHGGSFLYHTKDRQAALSVLLATLARFGGTMSGTAILLETLKLRRRWQAWLNQQPSSQEVTQPHQLPETAYIPQINPPTQTETVDSRIE</sequence>
<dbReference type="GO" id="GO:0046872">
    <property type="term" value="F:metal ion binding"/>
    <property type="evidence" value="ECO:0007669"/>
    <property type="project" value="UniProtKB-KW"/>
</dbReference>
<feature type="domain" description="ETF-QO/FixC ubiquinone-binding" evidence="7">
    <location>
        <begin position="182"/>
        <end position="232"/>
    </location>
</feature>
<keyword evidence="9" id="KW-1185">Reference proteome</keyword>
<dbReference type="AlphaFoldDB" id="A0A4S4ETJ7"/>
<dbReference type="InterPro" id="IPR049398">
    <property type="entry name" value="ETF-QO/FixC_UQ-bd"/>
</dbReference>
<protein>
    <recommendedName>
        <fullName evidence="5">Electron transfer flavoprotein-ubiquinone oxidoreductase</fullName>
        <shortName evidence="5">ETF-QO</shortName>
        <ecNumber evidence="5">1.5.5.1</ecNumber>
    </recommendedName>
</protein>
<dbReference type="EMBL" id="SDRB02002067">
    <property type="protein sequence ID" value="THG20210.1"/>
    <property type="molecule type" value="Genomic_DNA"/>
</dbReference>
<dbReference type="InterPro" id="IPR040156">
    <property type="entry name" value="ETF-QO"/>
</dbReference>
<keyword evidence="3 5" id="KW-0274">FAD</keyword>